<protein>
    <recommendedName>
        <fullName evidence="3">pectinesterase</fullName>
        <ecNumber evidence="3">3.1.1.11</ecNumber>
    </recommendedName>
</protein>
<dbReference type="InterPro" id="IPR011050">
    <property type="entry name" value="Pectin_lyase_fold/virulence"/>
</dbReference>
<dbReference type="EC" id="3.1.1.11" evidence="3"/>
<dbReference type="PANTHER" id="PTHR31321">
    <property type="entry name" value="ACYL-COA THIOESTER HYDROLASE YBHC-RELATED"/>
    <property type="match status" value="1"/>
</dbReference>
<evidence type="ECO:0000313" key="8">
    <source>
        <dbReference type="EMBL" id="KAK9136672.1"/>
    </source>
</evidence>
<feature type="domain" description="Pectinesterase catalytic" evidence="7">
    <location>
        <begin position="146"/>
        <end position="225"/>
    </location>
</feature>
<accession>A0AAP0PA95</accession>
<feature type="chain" id="PRO_5042918220" description="pectinesterase" evidence="6">
    <location>
        <begin position="19"/>
        <end position="440"/>
    </location>
</feature>
<evidence type="ECO:0000256" key="5">
    <source>
        <dbReference type="ARBA" id="ARBA00023085"/>
    </source>
</evidence>
<keyword evidence="6" id="KW-0732">Signal</keyword>
<dbReference type="GO" id="GO:0045490">
    <property type="term" value="P:pectin catabolic process"/>
    <property type="evidence" value="ECO:0007669"/>
    <property type="project" value="TreeGrafter"/>
</dbReference>
<dbReference type="GO" id="GO:0042545">
    <property type="term" value="P:cell wall modification"/>
    <property type="evidence" value="ECO:0007669"/>
    <property type="project" value="InterPro"/>
</dbReference>
<evidence type="ECO:0000256" key="2">
    <source>
        <dbReference type="ARBA" id="ARBA00008891"/>
    </source>
</evidence>
<dbReference type="InterPro" id="IPR012334">
    <property type="entry name" value="Pectin_lyas_fold"/>
</dbReference>
<reference evidence="8 9" key="1">
    <citation type="submission" date="2024-01" db="EMBL/GenBank/DDBJ databases">
        <title>Genome assemblies of Stephania.</title>
        <authorList>
            <person name="Yang L."/>
        </authorList>
    </citation>
    <scope>NUCLEOTIDE SEQUENCE [LARGE SCALE GENOMIC DNA]</scope>
    <source>
        <strain evidence="8">QJT</strain>
        <tissue evidence="8">Leaf</tissue>
    </source>
</reference>
<organism evidence="8 9">
    <name type="scientific">Stephania japonica</name>
    <dbReference type="NCBI Taxonomy" id="461633"/>
    <lineage>
        <taxon>Eukaryota</taxon>
        <taxon>Viridiplantae</taxon>
        <taxon>Streptophyta</taxon>
        <taxon>Embryophyta</taxon>
        <taxon>Tracheophyta</taxon>
        <taxon>Spermatophyta</taxon>
        <taxon>Magnoliopsida</taxon>
        <taxon>Ranunculales</taxon>
        <taxon>Menispermaceae</taxon>
        <taxon>Menispermoideae</taxon>
        <taxon>Cissampelideae</taxon>
        <taxon>Stephania</taxon>
    </lineage>
</organism>
<sequence length="440" mass="49945">MFLTISTALFSAIAKAEMSSEKGNTVDDQNVAPWEPTTSSISKQIIVSQQPGYGNYATIQAAIDQGVPENNAQWIHIFNMMDQSMRRDEDDNKERIQAVAACVKGDKIAFIQCYFVSVQDALFDFSGRHYFYKYHIQSYVDFIFAILGRAWEPYSRVIFFQSNFSDVIVPSGWDAWNYAGQEYNLEYAEMGCYGPGANTSQRVKWKKQLTQQQANDLLGNGFINSDEQNQMNIVRGLVQDQARQRAVAVHVGGDKIAFIQCSFMSVQDTLFDDVGRHYFYNCRIEGYVDFIFGSGQSVYEGCHIITYLGDSDYSGPGYITAQRRNSRNDPNGFVFKHCTVEGNPKVYLGRAWGPYSRVVFFQSNLSNVIAPAGWVAWDYTGQEYKFTYGEMNCYGPGANRSERVKWEKHLTQQQANDLLGNGFINTDGWLDQLPIKLPHP</sequence>
<evidence type="ECO:0000259" key="7">
    <source>
        <dbReference type="Pfam" id="PF01095"/>
    </source>
</evidence>
<dbReference type="AlphaFoldDB" id="A0AAP0PA95"/>
<feature type="signal peptide" evidence="6">
    <location>
        <begin position="1"/>
        <end position="18"/>
    </location>
</feature>
<dbReference type="Pfam" id="PF01095">
    <property type="entry name" value="Pectinesterase"/>
    <property type="match status" value="3"/>
</dbReference>
<keyword evidence="4" id="KW-0378">Hydrolase</keyword>
<evidence type="ECO:0000256" key="6">
    <source>
        <dbReference type="SAM" id="SignalP"/>
    </source>
</evidence>
<keyword evidence="5" id="KW-0063">Aspartyl esterase</keyword>
<proteinExistence type="inferred from homology"/>
<name>A0AAP0PA95_9MAGN</name>
<dbReference type="EMBL" id="JBBNAE010000003">
    <property type="protein sequence ID" value="KAK9136672.1"/>
    <property type="molecule type" value="Genomic_DNA"/>
</dbReference>
<evidence type="ECO:0000256" key="3">
    <source>
        <dbReference type="ARBA" id="ARBA00013229"/>
    </source>
</evidence>
<feature type="domain" description="Pectinesterase catalytic" evidence="7">
    <location>
        <begin position="242"/>
        <end position="425"/>
    </location>
</feature>
<evidence type="ECO:0000313" key="9">
    <source>
        <dbReference type="Proteomes" id="UP001417504"/>
    </source>
</evidence>
<comment type="pathway">
    <text evidence="1">Glycan metabolism; pectin degradation; 2-dehydro-3-deoxy-D-gluconate from pectin: step 1/5.</text>
</comment>
<comment type="caution">
    <text evidence="8">The sequence shown here is derived from an EMBL/GenBank/DDBJ whole genome shotgun (WGS) entry which is preliminary data.</text>
</comment>
<evidence type="ECO:0000256" key="1">
    <source>
        <dbReference type="ARBA" id="ARBA00005184"/>
    </source>
</evidence>
<gene>
    <name evidence="8" type="ORF">Sjap_007266</name>
</gene>
<dbReference type="PANTHER" id="PTHR31321:SF134">
    <property type="entry name" value="PECTINESTERASE"/>
    <property type="match status" value="1"/>
</dbReference>
<dbReference type="InterPro" id="IPR000070">
    <property type="entry name" value="Pectinesterase_cat"/>
</dbReference>
<feature type="domain" description="Pectinesterase catalytic" evidence="7">
    <location>
        <begin position="93"/>
        <end position="144"/>
    </location>
</feature>
<keyword evidence="9" id="KW-1185">Reference proteome</keyword>
<dbReference type="SUPFAM" id="SSF51126">
    <property type="entry name" value="Pectin lyase-like"/>
    <property type="match status" value="2"/>
</dbReference>
<dbReference type="Proteomes" id="UP001417504">
    <property type="component" value="Unassembled WGS sequence"/>
</dbReference>
<dbReference type="GO" id="GO:0030599">
    <property type="term" value="F:pectinesterase activity"/>
    <property type="evidence" value="ECO:0007669"/>
    <property type="project" value="UniProtKB-EC"/>
</dbReference>
<comment type="similarity">
    <text evidence="2">Belongs to the pectinesterase family.</text>
</comment>
<dbReference type="Gene3D" id="2.160.20.10">
    <property type="entry name" value="Single-stranded right-handed beta-helix, Pectin lyase-like"/>
    <property type="match status" value="3"/>
</dbReference>
<evidence type="ECO:0000256" key="4">
    <source>
        <dbReference type="ARBA" id="ARBA00022801"/>
    </source>
</evidence>